<feature type="domain" description="DUF1559" evidence="2">
    <location>
        <begin position="36"/>
        <end position="334"/>
    </location>
</feature>
<dbReference type="InterPro" id="IPR045584">
    <property type="entry name" value="Pilin-like"/>
</dbReference>
<dbReference type="NCBIfam" id="TIGR02532">
    <property type="entry name" value="IV_pilin_GFxxxE"/>
    <property type="match status" value="1"/>
</dbReference>
<accession>A0A5C5XV57</accession>
<evidence type="ECO:0000259" key="2">
    <source>
        <dbReference type="Pfam" id="PF07596"/>
    </source>
</evidence>
<evidence type="ECO:0000313" key="3">
    <source>
        <dbReference type="EMBL" id="TWT66760.1"/>
    </source>
</evidence>
<dbReference type="AlphaFoldDB" id="A0A5C5XV57"/>
<proteinExistence type="predicted"/>
<dbReference type="Pfam" id="PF07596">
    <property type="entry name" value="SBP_bac_10"/>
    <property type="match status" value="1"/>
</dbReference>
<dbReference type="InterPro" id="IPR011453">
    <property type="entry name" value="DUF1559"/>
</dbReference>
<dbReference type="InterPro" id="IPR027558">
    <property type="entry name" value="Pre_pil_HX9DG_C"/>
</dbReference>
<dbReference type="SUPFAM" id="SSF54523">
    <property type="entry name" value="Pili subunits"/>
    <property type="match status" value="1"/>
</dbReference>
<sequence precursor="true">MRPSSDRARPGFTLVELLVVIAIIGVLMALLLPAVQSAREAARRISCTNKLKNLGLAAHNHHDSAGHFPVSQGMARGFDGAEGDGPAAGWITQLLPQLEQQALHDQFKDGGAFEGLFNPGLIVRGGGPGQNGLASKNNGISVPELMKSQLEMLACPSDGEAQQLSDKQYGWVNWPVAVTSYKGVLGDTVVGESDGTTFTNANSQFPSGNYDKPAPAGFGTTARDCHRDTRCRGIFFRQSWRKPVSMSKVSDGTSNTMLFGEDVPKYNFHSAAFYADGDWCSCNTPINNLMNLPPESVDSAFWWDQRGFRSLHPGGANFCAVDGSVKFLTDGVDNTLYRTSCTRNGEEVINETL</sequence>
<dbReference type="RefSeq" id="WP_146591427.1">
    <property type="nucleotide sequence ID" value="NZ_SJPO01000015.1"/>
</dbReference>
<dbReference type="Proteomes" id="UP000318478">
    <property type="component" value="Unassembled WGS sequence"/>
</dbReference>
<keyword evidence="1" id="KW-0472">Membrane</keyword>
<dbReference type="PANTHER" id="PTHR30093">
    <property type="entry name" value="GENERAL SECRETION PATHWAY PROTEIN G"/>
    <property type="match status" value="1"/>
</dbReference>
<name>A0A5C5XV57_9BACT</name>
<evidence type="ECO:0000313" key="4">
    <source>
        <dbReference type="Proteomes" id="UP000318478"/>
    </source>
</evidence>
<keyword evidence="4" id="KW-1185">Reference proteome</keyword>
<dbReference type="Gene3D" id="3.30.700.10">
    <property type="entry name" value="Glycoprotein, Type 4 Pilin"/>
    <property type="match status" value="1"/>
</dbReference>
<dbReference type="PANTHER" id="PTHR30093:SF2">
    <property type="entry name" value="TYPE II SECRETION SYSTEM PROTEIN H"/>
    <property type="match status" value="1"/>
</dbReference>
<protein>
    <recommendedName>
        <fullName evidence="2">DUF1559 domain-containing protein</fullName>
    </recommendedName>
</protein>
<dbReference type="EMBL" id="SJPO01000015">
    <property type="protein sequence ID" value="TWT66760.1"/>
    <property type="molecule type" value="Genomic_DNA"/>
</dbReference>
<reference evidence="3 4" key="1">
    <citation type="submission" date="2019-02" db="EMBL/GenBank/DDBJ databases">
        <title>Deep-cultivation of Planctomycetes and their phenomic and genomic characterization uncovers novel biology.</title>
        <authorList>
            <person name="Wiegand S."/>
            <person name="Jogler M."/>
            <person name="Boedeker C."/>
            <person name="Pinto D."/>
            <person name="Vollmers J."/>
            <person name="Rivas-Marin E."/>
            <person name="Kohn T."/>
            <person name="Peeters S.H."/>
            <person name="Heuer A."/>
            <person name="Rast P."/>
            <person name="Oberbeckmann S."/>
            <person name="Bunk B."/>
            <person name="Jeske O."/>
            <person name="Meyerdierks A."/>
            <person name="Storesund J.E."/>
            <person name="Kallscheuer N."/>
            <person name="Luecker S."/>
            <person name="Lage O.M."/>
            <person name="Pohl T."/>
            <person name="Merkel B.J."/>
            <person name="Hornburger P."/>
            <person name="Mueller R.-W."/>
            <person name="Bruemmer F."/>
            <person name="Labrenz M."/>
            <person name="Spormann A.M."/>
            <person name="Op Den Camp H."/>
            <person name="Overmann J."/>
            <person name="Amann R."/>
            <person name="Jetten M.S.M."/>
            <person name="Mascher T."/>
            <person name="Medema M.H."/>
            <person name="Devos D.P."/>
            <person name="Kaster A.-K."/>
            <person name="Ovreas L."/>
            <person name="Rohde M."/>
            <person name="Galperin M.Y."/>
            <person name="Jogler C."/>
        </authorList>
    </citation>
    <scope>NUCLEOTIDE SEQUENCE [LARGE SCALE GENOMIC DNA]</scope>
    <source>
        <strain evidence="3 4">Pla123a</strain>
    </source>
</reference>
<feature type="transmembrane region" description="Helical" evidence="1">
    <location>
        <begin position="12"/>
        <end position="35"/>
    </location>
</feature>
<dbReference type="Pfam" id="PF07963">
    <property type="entry name" value="N_methyl"/>
    <property type="match status" value="1"/>
</dbReference>
<dbReference type="OrthoDB" id="287493at2"/>
<evidence type="ECO:0000256" key="1">
    <source>
        <dbReference type="SAM" id="Phobius"/>
    </source>
</evidence>
<keyword evidence="1" id="KW-1133">Transmembrane helix</keyword>
<dbReference type="InterPro" id="IPR012902">
    <property type="entry name" value="N_methyl_site"/>
</dbReference>
<keyword evidence="1" id="KW-0812">Transmembrane</keyword>
<comment type="caution">
    <text evidence="3">The sequence shown here is derived from an EMBL/GenBank/DDBJ whole genome shotgun (WGS) entry which is preliminary data.</text>
</comment>
<gene>
    <name evidence="3" type="ORF">Pla123a_46480</name>
</gene>
<organism evidence="3 4">
    <name type="scientific">Posidoniimonas polymericola</name>
    <dbReference type="NCBI Taxonomy" id="2528002"/>
    <lineage>
        <taxon>Bacteria</taxon>
        <taxon>Pseudomonadati</taxon>
        <taxon>Planctomycetota</taxon>
        <taxon>Planctomycetia</taxon>
        <taxon>Pirellulales</taxon>
        <taxon>Lacipirellulaceae</taxon>
        <taxon>Posidoniimonas</taxon>
    </lineage>
</organism>
<dbReference type="NCBIfam" id="TIGR04294">
    <property type="entry name" value="pre_pil_HX9DG"/>
    <property type="match status" value="1"/>
</dbReference>